<gene>
    <name evidence="1" type="ORF">LOC71_03440</name>
</gene>
<sequence>MSEPNVLAATTLFVEVVGRRGIGVATGMNILVAQSATCRRSDTIGSEVAQSKPPNDSLIEFVGG</sequence>
<keyword evidence="2" id="KW-1185">Reference proteome</keyword>
<reference evidence="1" key="1">
    <citation type="submission" date="2021-11" db="EMBL/GenBank/DDBJ databases">
        <title>Genome sequence.</title>
        <authorList>
            <person name="Sun Q."/>
        </authorList>
    </citation>
    <scope>NUCLEOTIDE SEQUENCE</scope>
    <source>
        <strain evidence="1">JC740</strain>
    </source>
</reference>
<comment type="caution">
    <text evidence="1">The sequence shown here is derived from an EMBL/GenBank/DDBJ whole genome shotgun (WGS) entry which is preliminary data.</text>
</comment>
<organism evidence="1 2">
    <name type="scientific">Rhodopirellula halodulae</name>
    <dbReference type="NCBI Taxonomy" id="2894198"/>
    <lineage>
        <taxon>Bacteria</taxon>
        <taxon>Pseudomonadati</taxon>
        <taxon>Planctomycetota</taxon>
        <taxon>Planctomycetia</taxon>
        <taxon>Pirellulales</taxon>
        <taxon>Pirellulaceae</taxon>
        <taxon>Rhodopirellula</taxon>
    </lineage>
</organism>
<proteinExistence type="predicted"/>
<accession>A0ABS8NCN9</accession>
<protein>
    <submittedName>
        <fullName evidence="1">Uncharacterized protein</fullName>
    </submittedName>
</protein>
<dbReference type="RefSeq" id="WP_230271359.1">
    <property type="nucleotide sequence ID" value="NZ_JAJKFW010000006.1"/>
</dbReference>
<dbReference type="EMBL" id="JAJKFW010000006">
    <property type="protein sequence ID" value="MCC9641314.1"/>
    <property type="molecule type" value="Genomic_DNA"/>
</dbReference>
<name>A0ABS8NCN9_9BACT</name>
<dbReference type="Proteomes" id="UP001430306">
    <property type="component" value="Unassembled WGS sequence"/>
</dbReference>
<evidence type="ECO:0000313" key="2">
    <source>
        <dbReference type="Proteomes" id="UP001430306"/>
    </source>
</evidence>
<evidence type="ECO:0000313" key="1">
    <source>
        <dbReference type="EMBL" id="MCC9641314.1"/>
    </source>
</evidence>